<comment type="caution">
    <text evidence="2">The sequence shown here is derived from an EMBL/GenBank/DDBJ whole genome shotgun (WGS) entry which is preliminary data.</text>
</comment>
<sequence>MIVEMQALEQSGSWELVSLPSSKKAIGCRWLDRMTQLIVSKLSWYRRLVGNLIYLTITTSDIFFAIGVVSQFIKKQNIVAHSSAEAKYRAMASATYELIWIKQLIQELKFADVQSMKLYCDNQANLHIASNPIFHERIKYIEIDCHFVREKLLAKEISTKFVNSSNQLGDILTISLKGPHIQVISSKLGAYNLYVLA</sequence>
<dbReference type="OrthoDB" id="414945at2759"/>
<reference evidence="2" key="1">
    <citation type="submission" date="2018-05" db="EMBL/GenBank/DDBJ databases">
        <title>Draft genome of Mucuna pruriens seed.</title>
        <authorList>
            <person name="Nnadi N.E."/>
            <person name="Vos R."/>
            <person name="Hasami M.H."/>
            <person name="Devisetty U.K."/>
            <person name="Aguiy J.C."/>
        </authorList>
    </citation>
    <scope>NUCLEOTIDE SEQUENCE [LARGE SCALE GENOMIC DNA]</scope>
    <source>
        <strain evidence="2">JCA_2017</strain>
    </source>
</reference>
<proteinExistence type="predicted"/>
<dbReference type="Proteomes" id="UP000257109">
    <property type="component" value="Unassembled WGS sequence"/>
</dbReference>
<name>A0A371H678_MUCPR</name>
<feature type="non-terminal residue" evidence="2">
    <location>
        <position position="1"/>
    </location>
</feature>
<feature type="transmembrane region" description="Helical" evidence="1">
    <location>
        <begin position="52"/>
        <end position="73"/>
    </location>
</feature>
<accession>A0A371H678</accession>
<protein>
    <submittedName>
        <fullName evidence="2">Copia protein</fullName>
    </submittedName>
</protein>
<gene>
    <name evidence="2" type="primary">GIP</name>
    <name evidence="2" type="ORF">CR513_18781</name>
</gene>
<dbReference type="PANTHER" id="PTHR11439:SF470">
    <property type="entry name" value="CYSTEINE-RICH RLK (RECEPTOR-LIKE PROTEIN KINASE) 8"/>
    <property type="match status" value="1"/>
</dbReference>
<dbReference type="PANTHER" id="PTHR11439">
    <property type="entry name" value="GAG-POL-RELATED RETROTRANSPOSON"/>
    <property type="match status" value="1"/>
</dbReference>
<dbReference type="STRING" id="157652.A0A371H678"/>
<keyword evidence="3" id="KW-1185">Reference proteome</keyword>
<dbReference type="CDD" id="cd09272">
    <property type="entry name" value="RNase_HI_RT_Ty1"/>
    <property type="match status" value="1"/>
</dbReference>
<dbReference type="AlphaFoldDB" id="A0A371H678"/>
<evidence type="ECO:0000256" key="1">
    <source>
        <dbReference type="SAM" id="Phobius"/>
    </source>
</evidence>
<dbReference type="EMBL" id="QJKJ01003476">
    <property type="protein sequence ID" value="RDX98314.1"/>
    <property type="molecule type" value="Genomic_DNA"/>
</dbReference>
<evidence type="ECO:0000313" key="3">
    <source>
        <dbReference type="Proteomes" id="UP000257109"/>
    </source>
</evidence>
<organism evidence="2 3">
    <name type="scientific">Mucuna pruriens</name>
    <name type="common">Velvet bean</name>
    <name type="synonym">Dolichos pruriens</name>
    <dbReference type="NCBI Taxonomy" id="157652"/>
    <lineage>
        <taxon>Eukaryota</taxon>
        <taxon>Viridiplantae</taxon>
        <taxon>Streptophyta</taxon>
        <taxon>Embryophyta</taxon>
        <taxon>Tracheophyta</taxon>
        <taxon>Spermatophyta</taxon>
        <taxon>Magnoliopsida</taxon>
        <taxon>eudicotyledons</taxon>
        <taxon>Gunneridae</taxon>
        <taxon>Pentapetalae</taxon>
        <taxon>rosids</taxon>
        <taxon>fabids</taxon>
        <taxon>Fabales</taxon>
        <taxon>Fabaceae</taxon>
        <taxon>Papilionoideae</taxon>
        <taxon>50 kb inversion clade</taxon>
        <taxon>NPAAA clade</taxon>
        <taxon>indigoferoid/millettioid clade</taxon>
        <taxon>Phaseoleae</taxon>
        <taxon>Mucuna</taxon>
    </lineage>
</organism>
<evidence type="ECO:0000313" key="2">
    <source>
        <dbReference type="EMBL" id="RDX98314.1"/>
    </source>
</evidence>
<keyword evidence="1" id="KW-1133">Transmembrane helix</keyword>
<keyword evidence="1" id="KW-0472">Membrane</keyword>
<keyword evidence="1" id="KW-0812">Transmembrane</keyword>